<dbReference type="Proteomes" id="UP000324252">
    <property type="component" value="Unassembled WGS sequence"/>
</dbReference>
<evidence type="ECO:0000313" key="2">
    <source>
        <dbReference type="EMBL" id="SHK17859.1"/>
    </source>
</evidence>
<dbReference type="GO" id="GO:0017168">
    <property type="term" value="F:5-oxoprolinase (ATP-hydrolyzing) activity"/>
    <property type="evidence" value="ECO:0007669"/>
    <property type="project" value="TreeGrafter"/>
</dbReference>
<dbReference type="PANTHER" id="PTHR11365:SF23">
    <property type="entry name" value="HYPOTHETICAL 5-OXOPROLINASE (EUROFUNG)-RELATED"/>
    <property type="match status" value="1"/>
</dbReference>
<dbReference type="PANTHER" id="PTHR11365">
    <property type="entry name" value="5-OXOPROLINASE RELATED"/>
    <property type="match status" value="1"/>
</dbReference>
<evidence type="ECO:0000313" key="3">
    <source>
        <dbReference type="Proteomes" id="UP000324252"/>
    </source>
</evidence>
<proteinExistence type="predicted"/>
<dbReference type="OrthoDB" id="9761586at2"/>
<keyword evidence="3" id="KW-1185">Reference proteome</keyword>
<dbReference type="GO" id="GO:0005829">
    <property type="term" value="C:cytosol"/>
    <property type="evidence" value="ECO:0007669"/>
    <property type="project" value="TreeGrafter"/>
</dbReference>
<dbReference type="AlphaFoldDB" id="A0A1M6QC47"/>
<gene>
    <name evidence="2" type="ORF">SAMN05444142_103539</name>
</gene>
<sequence length="552" mass="59437">CYMRAARSKALAPNWPTFAPPQWPNFTPPLTRYSLPAFVANALGLAVREAIRVYGHDNLHEGDIVIVNGDIVGRHLNDVVSLTPVRADGRLIGFFAVLVHWIDVGGYVVGSCYSPHTTDIWQEGVQYPTVKLYEGGVRNEELYRIIEANTRFPKLLAGDLEAQFGGTTLGRDMVLELAEQHGADAILATMDEMQADADAVARRAIEALPNGTYTASSFMDDDGIRIGEPINIGVKVIVEDDRMTIDLNGLSEQVRGPINLAKEGGAYAVGRIAFKFLAVPDAPVNEAGFNRLAIDVRDGTFLSASRGAPMGQGGYTGSTVVDTILAALSEAAPDRIPAGHYGIYGIHTISGRDPETGDYFFSLDAMSGGWGAFSWKDGPSGFRSLTHGDVRDVPVEIQEANYDYRIEAKQLKQDSGGPGRFRGGLGIEKVYSFPSDAELNLNVNIERTGCPPWGLAGGMAGKPAYGELIKPDGTRKVLRKDDLPLAHGDIFWLISGGGGGHGDPKDRDIKAVLSDLADGYISRESARNDYGVVVDDNGRLDEAATAALRTTR</sequence>
<dbReference type="InterPro" id="IPR045079">
    <property type="entry name" value="Oxoprolinase-like"/>
</dbReference>
<dbReference type="RefSeq" id="WP_149792000.1">
    <property type="nucleotide sequence ID" value="NZ_FQZZ01000003.1"/>
</dbReference>
<feature type="non-terminal residue" evidence="2">
    <location>
        <position position="1"/>
    </location>
</feature>
<dbReference type="EMBL" id="FQZZ01000003">
    <property type="protein sequence ID" value="SHK17859.1"/>
    <property type="molecule type" value="Genomic_DNA"/>
</dbReference>
<dbReference type="Pfam" id="PF02538">
    <property type="entry name" value="Hydantoinase_B"/>
    <property type="match status" value="1"/>
</dbReference>
<dbReference type="InterPro" id="IPR003692">
    <property type="entry name" value="Hydantoinase_B"/>
</dbReference>
<feature type="domain" description="Hydantoinase B/oxoprolinase" evidence="1">
    <location>
        <begin position="34"/>
        <end position="504"/>
    </location>
</feature>
<accession>A0A1M6QC47</accession>
<reference evidence="2 3" key="1">
    <citation type="submission" date="2016-11" db="EMBL/GenBank/DDBJ databases">
        <authorList>
            <person name="Varghese N."/>
            <person name="Submissions S."/>
        </authorList>
    </citation>
    <scope>NUCLEOTIDE SEQUENCE [LARGE SCALE GENOMIC DNA]</scope>
    <source>
        <strain evidence="2 3">DSM 29620</strain>
    </source>
</reference>
<organism evidence="2 3">
    <name type="scientific">Lutimaribacter pacificus</name>
    <dbReference type="NCBI Taxonomy" id="391948"/>
    <lineage>
        <taxon>Bacteria</taxon>
        <taxon>Pseudomonadati</taxon>
        <taxon>Pseudomonadota</taxon>
        <taxon>Alphaproteobacteria</taxon>
        <taxon>Rhodobacterales</taxon>
        <taxon>Roseobacteraceae</taxon>
        <taxon>Lutimaribacter</taxon>
    </lineage>
</organism>
<evidence type="ECO:0000259" key="1">
    <source>
        <dbReference type="Pfam" id="PF02538"/>
    </source>
</evidence>
<protein>
    <submittedName>
        <fullName evidence="2">N-methylhydantoinase B</fullName>
    </submittedName>
</protein>
<name>A0A1M6QC47_9RHOB</name>
<dbReference type="GO" id="GO:0006749">
    <property type="term" value="P:glutathione metabolic process"/>
    <property type="evidence" value="ECO:0007669"/>
    <property type="project" value="TreeGrafter"/>
</dbReference>